<gene>
    <name evidence="3" type="ORF">F0254_20615</name>
</gene>
<protein>
    <submittedName>
        <fullName evidence="3">Uncharacterized protein</fullName>
    </submittedName>
</protein>
<dbReference type="EMBL" id="VTYF01000015">
    <property type="protein sequence ID" value="NOI11242.1"/>
    <property type="molecule type" value="Genomic_DNA"/>
</dbReference>
<dbReference type="AlphaFoldDB" id="A0A7Y4B5T3"/>
<keyword evidence="2" id="KW-0812">Transmembrane</keyword>
<evidence type="ECO:0000313" key="3">
    <source>
        <dbReference type="EMBL" id="NOI11242.1"/>
    </source>
</evidence>
<evidence type="ECO:0000256" key="1">
    <source>
        <dbReference type="SAM" id="MobiDB-lite"/>
    </source>
</evidence>
<keyword evidence="2" id="KW-0472">Membrane</keyword>
<name>A0A7Y4B5T3_VIBAL</name>
<comment type="caution">
    <text evidence="3">The sequence shown here is derived from an EMBL/GenBank/DDBJ whole genome shotgun (WGS) entry which is preliminary data.</text>
</comment>
<proteinExistence type="predicted"/>
<organism evidence="3 4">
    <name type="scientific">Vibrio alginolyticus</name>
    <dbReference type="NCBI Taxonomy" id="663"/>
    <lineage>
        <taxon>Bacteria</taxon>
        <taxon>Pseudomonadati</taxon>
        <taxon>Pseudomonadota</taxon>
        <taxon>Gammaproteobacteria</taxon>
        <taxon>Vibrionales</taxon>
        <taxon>Vibrionaceae</taxon>
        <taxon>Vibrio</taxon>
    </lineage>
</organism>
<keyword evidence="2" id="KW-1133">Transmembrane helix</keyword>
<sequence>MEQGYEIYYVFAALALSAGLLKGLPALLAFEKQRLLDDEKRQYRSNEERRREELHQAKLNAIKTGNSSDSSRGKRRRSSSNHSQSNRDANRGAKSRSSSKSSKFNGLKGKLIDFGADHYKHDENQDESFFVKLLVDGNEKTLWGKGLRDVVCEFQRGQDISLERGNKEKVTVEKTHHDEAGNIIKTEMVPTYRQQWIGKLL</sequence>
<feature type="compositionally biased region" description="Basic and acidic residues" evidence="1">
    <location>
        <begin position="41"/>
        <end position="56"/>
    </location>
</feature>
<dbReference type="Proteomes" id="UP000532247">
    <property type="component" value="Unassembled WGS sequence"/>
</dbReference>
<reference evidence="3 4" key="1">
    <citation type="submission" date="2019-09" db="EMBL/GenBank/DDBJ databases">
        <title>Draft genome sequencing and comparative genomics of hatchery-associated Vibrios.</title>
        <authorList>
            <person name="Kehlet-Delgado H."/>
            <person name="Mueller R.S."/>
        </authorList>
    </citation>
    <scope>NUCLEOTIDE SEQUENCE [LARGE SCALE GENOMIC DNA]</scope>
    <source>
        <strain evidence="3 4">081416A</strain>
    </source>
</reference>
<evidence type="ECO:0000256" key="2">
    <source>
        <dbReference type="SAM" id="Phobius"/>
    </source>
</evidence>
<feature type="transmembrane region" description="Helical" evidence="2">
    <location>
        <begin position="6"/>
        <end position="30"/>
    </location>
</feature>
<feature type="region of interest" description="Disordered" evidence="1">
    <location>
        <begin position="41"/>
        <end position="104"/>
    </location>
</feature>
<dbReference type="RefSeq" id="WP_029792871.1">
    <property type="nucleotide sequence ID" value="NZ_JAFLNX010000017.1"/>
</dbReference>
<evidence type="ECO:0000313" key="4">
    <source>
        <dbReference type="Proteomes" id="UP000532247"/>
    </source>
</evidence>
<accession>A0A7Y4B5T3</accession>